<keyword evidence="2" id="KW-1133">Transmembrane helix</keyword>
<feature type="transmembrane region" description="Helical" evidence="2">
    <location>
        <begin position="21"/>
        <end position="38"/>
    </location>
</feature>
<evidence type="ECO:0000313" key="4">
    <source>
        <dbReference type="Proteomes" id="UP000640426"/>
    </source>
</evidence>
<reference evidence="4" key="1">
    <citation type="submission" date="2020-12" db="EMBL/GenBank/DDBJ databases">
        <title>Hymenobacter sp.</title>
        <authorList>
            <person name="Kim M.K."/>
        </authorList>
    </citation>
    <scope>NUCLEOTIDE SEQUENCE [LARGE SCALE GENOMIC DNA]</scope>
    <source>
        <strain evidence="4">BT553</strain>
    </source>
</reference>
<gene>
    <name evidence="3" type="ORF">JAO74_02535</name>
</gene>
<evidence type="ECO:0000313" key="3">
    <source>
        <dbReference type="EMBL" id="MBJ6120664.1"/>
    </source>
</evidence>
<dbReference type="RefSeq" id="WP_199034690.1">
    <property type="nucleotide sequence ID" value="NZ_JAELXS010000001.1"/>
</dbReference>
<dbReference type="EMBL" id="JAELXS010000001">
    <property type="protein sequence ID" value="MBJ6120664.1"/>
    <property type="molecule type" value="Genomic_DNA"/>
</dbReference>
<keyword evidence="2" id="KW-0812">Transmembrane</keyword>
<protein>
    <submittedName>
        <fullName evidence="3">YdbH domain-containing protein</fullName>
    </submittedName>
</protein>
<feature type="region of interest" description="Disordered" evidence="1">
    <location>
        <begin position="1019"/>
        <end position="1049"/>
    </location>
</feature>
<keyword evidence="2" id="KW-0472">Membrane</keyword>
<organism evidence="3 4">
    <name type="scientific">Sphingomonas mollis</name>
    <dbReference type="NCBI Taxonomy" id="2795726"/>
    <lineage>
        <taxon>Bacteria</taxon>
        <taxon>Pseudomonadati</taxon>
        <taxon>Pseudomonadota</taxon>
        <taxon>Alphaproteobacteria</taxon>
        <taxon>Sphingomonadales</taxon>
        <taxon>Sphingomonadaceae</taxon>
        <taxon>Sphingomonas</taxon>
    </lineage>
</organism>
<dbReference type="Pfam" id="PF11739">
    <property type="entry name" value="YdbH-like"/>
    <property type="match status" value="1"/>
</dbReference>
<proteinExistence type="predicted"/>
<comment type="caution">
    <text evidence="3">The sequence shown here is derived from an EMBL/GenBank/DDBJ whole genome shotgun (WGS) entry which is preliminary data.</text>
</comment>
<keyword evidence="4" id="KW-1185">Reference proteome</keyword>
<evidence type="ECO:0000256" key="2">
    <source>
        <dbReference type="SAM" id="Phobius"/>
    </source>
</evidence>
<dbReference type="InterPro" id="IPR021730">
    <property type="entry name" value="YdbH"/>
</dbReference>
<name>A0ABS0XKW3_9SPHN</name>
<dbReference type="Proteomes" id="UP000640426">
    <property type="component" value="Unassembled WGS sequence"/>
</dbReference>
<evidence type="ECO:0000256" key="1">
    <source>
        <dbReference type="SAM" id="MobiDB-lite"/>
    </source>
</evidence>
<feature type="compositionally biased region" description="Low complexity" evidence="1">
    <location>
        <begin position="1027"/>
        <end position="1040"/>
    </location>
</feature>
<accession>A0ABS0XKW3</accession>
<sequence>MDETDDHAPLPERPPRRKRRLALAAALSLSTVLGILWIERRPILTHFVDRELTRRQVPARYTVADLGIGRQRLTNVSIGDPANPDLTADWVETRVALSPSGPYLVGVAAGRVSLRGKLVDGKVSLGAIDRLLPPPSGKPFALPSLNVDVEDAQIRLATPAGPVALAITGRGKLDDGFAGRIRLAAPRLATGPCIAIGTAASMQIRITRAQPHLVGPVSATRIQCDATTVTTARADLDVALSAALDRWRGEARVATAAGSTTGARIAASHGQLTFAGTARQVDGTITATADRPQLAQGNAGRLTIDGRYQIGAHPQFTGRAAIVAGGVDPLLLRQATSWRDAAAGTPLAPLVAKAGAAIAAAGGRFDAVADLRVSSRSLALSRIAIDTASGARLTQWGATAIDRTGVRLDGQLIVGGGGLPGLRVSLSQAAAGAPIHGRAIVDPYTAETARLALSPVTFSATPGGATRIATQATLSGPIGNGRVDGLTAPISLFWDGRRRVVVNPSCTPVTIDVLTLAGLTLDPARSTLCPTGPALVTLDGNRLAGGARLAATTLAGRLGGTPLTLTIAGGEGRLGRPGFTLTDVAARLGSPDRLSRLDIATLAGTMASGRVTGRYDGAGGQIGNVPLILSAAAGDWTLAGGTLALTSALTVSDQATTPRFRPLAARDVALTLAGDRIDVTGTLHEPTTGTRVATVAILHRLSIGTGTADLAVPALAFGDGFQPDLLTPLTFGVVADVRGTVDGTGHIAWSPAGVTSTGDFGTAALDLAAAFGPATGIATRVRFDDLLGLHTPPGQVATIRTVNPGIAVQDGTVNYQLLGPSQVQVEGARWPFAGGALTLDPSRLTFDGTSERRLTFRVDGARADQFLQQFDFENLNATGTFDGILPMIFDESGGRIENGQLAMREGGGTIAYVGALGQEQLGVWGDLAFQALKSLRYRSLALTLNGPLAGEMVTDVRFAGISQGQGAKSNFLVRRLQKLPFVFNVRIKAPFRGLLDSAQSFYDPRRLIQRNLPALLEQQRRAGQVQPPTISIPTLPTPAIQPSASETMR</sequence>